<name>A0A427ABP3_ENSVE</name>
<organism evidence="1 2">
    <name type="scientific">Ensete ventricosum</name>
    <name type="common">Abyssinian banana</name>
    <name type="synonym">Musa ensete</name>
    <dbReference type="NCBI Taxonomy" id="4639"/>
    <lineage>
        <taxon>Eukaryota</taxon>
        <taxon>Viridiplantae</taxon>
        <taxon>Streptophyta</taxon>
        <taxon>Embryophyta</taxon>
        <taxon>Tracheophyta</taxon>
        <taxon>Spermatophyta</taxon>
        <taxon>Magnoliopsida</taxon>
        <taxon>Liliopsida</taxon>
        <taxon>Zingiberales</taxon>
        <taxon>Musaceae</taxon>
        <taxon>Ensete</taxon>
    </lineage>
</organism>
<accession>A0A427ABP3</accession>
<proteinExistence type="predicted"/>
<dbReference type="Proteomes" id="UP000287651">
    <property type="component" value="Unassembled WGS sequence"/>
</dbReference>
<reference evidence="1 2" key="1">
    <citation type="journal article" date="2014" name="Agronomy (Basel)">
        <title>A Draft Genome Sequence for Ensete ventricosum, the Drought-Tolerant Tree Against Hunger.</title>
        <authorList>
            <person name="Harrison J."/>
            <person name="Moore K.A."/>
            <person name="Paszkiewicz K."/>
            <person name="Jones T."/>
            <person name="Grant M."/>
            <person name="Ambacheew D."/>
            <person name="Muzemil S."/>
            <person name="Studholme D.J."/>
        </authorList>
    </citation>
    <scope>NUCLEOTIDE SEQUENCE [LARGE SCALE GENOMIC DNA]</scope>
</reference>
<gene>
    <name evidence="1" type="ORF">B296_00002114</name>
</gene>
<comment type="caution">
    <text evidence="1">The sequence shown here is derived from an EMBL/GenBank/DDBJ whole genome shotgun (WGS) entry which is preliminary data.</text>
</comment>
<evidence type="ECO:0000313" key="2">
    <source>
        <dbReference type="Proteomes" id="UP000287651"/>
    </source>
</evidence>
<dbReference type="AlphaFoldDB" id="A0A427ABP3"/>
<sequence length="82" mass="9869">MKITRQLILLIIVNLRCCKRVVVIRCHWLHGRLLQSNSGLHRKCQIPEIIFLYRETVLYVHIFLSIFLPFKRGCNYFLENRA</sequence>
<evidence type="ECO:0000313" key="1">
    <source>
        <dbReference type="EMBL" id="RRT73626.1"/>
    </source>
</evidence>
<protein>
    <submittedName>
        <fullName evidence="1">Uncharacterized protein</fullName>
    </submittedName>
</protein>
<dbReference type="EMBL" id="AMZH03003039">
    <property type="protein sequence ID" value="RRT73626.1"/>
    <property type="molecule type" value="Genomic_DNA"/>
</dbReference>